<evidence type="ECO:0000256" key="4">
    <source>
        <dbReference type="ARBA" id="ARBA00022452"/>
    </source>
</evidence>
<organism evidence="10 11">
    <name type="scientific">Cloacibacterium normanense</name>
    <dbReference type="NCBI Taxonomy" id="237258"/>
    <lineage>
        <taxon>Bacteria</taxon>
        <taxon>Pseudomonadati</taxon>
        <taxon>Bacteroidota</taxon>
        <taxon>Flavobacteriia</taxon>
        <taxon>Flavobacteriales</taxon>
        <taxon>Weeksellaceae</taxon>
    </lineage>
</organism>
<accession>A0A1E5UHR4</accession>
<name>A0A1E5UHR4_9FLAO</name>
<keyword evidence="7" id="KW-0998">Cell outer membrane</keyword>
<keyword evidence="6" id="KW-0472">Membrane</keyword>
<dbReference type="GO" id="GO:0009279">
    <property type="term" value="C:cell outer membrane"/>
    <property type="evidence" value="ECO:0007669"/>
    <property type="project" value="UniProtKB-SubCell"/>
</dbReference>
<feature type="coiled-coil region" evidence="8">
    <location>
        <begin position="135"/>
        <end position="195"/>
    </location>
</feature>
<dbReference type="KEGG" id="cnr:EB819_06480"/>
<comment type="subcellular location">
    <subcellularLocation>
        <location evidence="1">Cell outer membrane</location>
    </subcellularLocation>
</comment>
<dbReference type="InterPro" id="IPR051906">
    <property type="entry name" value="TolC-like"/>
</dbReference>
<dbReference type="AlphaFoldDB" id="A0A1E5UHR4"/>
<keyword evidence="4" id="KW-1134">Transmembrane beta strand</keyword>
<feature type="chain" id="PRO_5009187074" evidence="9">
    <location>
        <begin position="22"/>
        <end position="468"/>
    </location>
</feature>
<proteinExistence type="inferred from homology"/>
<keyword evidence="11" id="KW-1185">Reference proteome</keyword>
<dbReference type="RefSeq" id="WP_069796701.1">
    <property type="nucleotide sequence ID" value="NZ_CP034157.1"/>
</dbReference>
<evidence type="ECO:0000256" key="8">
    <source>
        <dbReference type="SAM" id="Coils"/>
    </source>
</evidence>
<dbReference type="Proteomes" id="UP000095601">
    <property type="component" value="Unassembled WGS sequence"/>
</dbReference>
<sequence length="468" mass="52385">MKNYKTLIFTAMMGFPLSFSAQTAPSFKELVDAAMTKDAAIEQQNLESKANGLDQQKLKDIFLPKVEISGKGEYLNATAKFLSPEIAIPAIKPIFPGAVFPEGTFDNNFTLSGFDAAAKVEAKALLYSGGKVKYLKQALTEKNNATQALQVKNQDEVITQISKAYDQFALVIESKKVLDESKKRLDANKKTAEKALGYGLITPYDYKKIELAQATLDSKMVEYEGKKELLITQLNVLTGIDKERIALIHPDLEKIDYLLTNETIENRAELKALDFGIKAIDAKIKAEKTWWIPKVQAMTSLSYMGFYNTNLSSSKELMPGTGAKLDYDLTNLNLLPIFQAGIGFKWDVFDGNEGKHEVEKAKIEREILESKKSDAERKLQLNLANNQTNYNIANAQVDLKAKAKQIAKNAMTQAEKEFRYGLIKSTQLIEAENDLENAELEYQTAVFNQRRAAVELMKSTQNLNLEKL</sequence>
<dbReference type="SUPFAM" id="SSF56954">
    <property type="entry name" value="Outer membrane efflux proteins (OEP)"/>
    <property type="match status" value="1"/>
</dbReference>
<comment type="similarity">
    <text evidence="2">Belongs to the outer membrane factor (OMF) (TC 1.B.17) family.</text>
</comment>
<dbReference type="STRING" id="237258.SAMN04489756_10248"/>
<dbReference type="PATRIC" id="fig|237258.4.peg.2177"/>
<evidence type="ECO:0000313" key="11">
    <source>
        <dbReference type="Proteomes" id="UP000095601"/>
    </source>
</evidence>
<dbReference type="PANTHER" id="PTHR30026:SF20">
    <property type="entry name" value="OUTER MEMBRANE PROTEIN TOLC"/>
    <property type="match status" value="1"/>
</dbReference>
<keyword evidence="3" id="KW-0813">Transport</keyword>
<evidence type="ECO:0000256" key="2">
    <source>
        <dbReference type="ARBA" id="ARBA00007613"/>
    </source>
</evidence>
<protein>
    <submittedName>
        <fullName evidence="10">Outer membrane efflux family protein</fullName>
    </submittedName>
</protein>
<keyword evidence="8" id="KW-0175">Coiled coil</keyword>
<dbReference type="Gene3D" id="1.20.1600.10">
    <property type="entry name" value="Outer membrane efflux proteins (OEP)"/>
    <property type="match status" value="1"/>
</dbReference>
<evidence type="ECO:0000256" key="6">
    <source>
        <dbReference type="ARBA" id="ARBA00023136"/>
    </source>
</evidence>
<evidence type="ECO:0000313" key="10">
    <source>
        <dbReference type="EMBL" id="OEL12417.1"/>
    </source>
</evidence>
<dbReference type="GO" id="GO:1990281">
    <property type="term" value="C:efflux pump complex"/>
    <property type="evidence" value="ECO:0007669"/>
    <property type="project" value="TreeGrafter"/>
</dbReference>
<dbReference type="InterPro" id="IPR003423">
    <property type="entry name" value="OMP_efflux"/>
</dbReference>
<keyword evidence="5" id="KW-0812">Transmembrane</keyword>
<dbReference type="EMBL" id="MKGI01000005">
    <property type="protein sequence ID" value="OEL12417.1"/>
    <property type="molecule type" value="Genomic_DNA"/>
</dbReference>
<gene>
    <name evidence="10" type="ORF">BHF72_1171</name>
</gene>
<reference evidence="10 11" key="1">
    <citation type="submission" date="2016-09" db="EMBL/GenBank/DDBJ databases">
        <authorList>
            <person name="Capua I."/>
            <person name="De Benedictis P."/>
            <person name="Joannis T."/>
            <person name="Lombin L.H."/>
            <person name="Cattoli G."/>
        </authorList>
    </citation>
    <scope>NUCLEOTIDE SEQUENCE [LARGE SCALE GENOMIC DNA]</scope>
    <source>
        <strain evidence="10 11">NRS-1</strain>
    </source>
</reference>
<dbReference type="OrthoDB" id="1674454at2"/>
<comment type="caution">
    <text evidence="10">The sequence shown here is derived from an EMBL/GenBank/DDBJ whole genome shotgun (WGS) entry which is preliminary data.</text>
</comment>
<evidence type="ECO:0000256" key="9">
    <source>
        <dbReference type="SAM" id="SignalP"/>
    </source>
</evidence>
<evidence type="ECO:0000256" key="5">
    <source>
        <dbReference type="ARBA" id="ARBA00022692"/>
    </source>
</evidence>
<evidence type="ECO:0000256" key="1">
    <source>
        <dbReference type="ARBA" id="ARBA00004442"/>
    </source>
</evidence>
<dbReference type="PANTHER" id="PTHR30026">
    <property type="entry name" value="OUTER MEMBRANE PROTEIN TOLC"/>
    <property type="match status" value="1"/>
</dbReference>
<evidence type="ECO:0000256" key="7">
    <source>
        <dbReference type="ARBA" id="ARBA00023237"/>
    </source>
</evidence>
<feature type="signal peptide" evidence="9">
    <location>
        <begin position="1"/>
        <end position="21"/>
    </location>
</feature>
<keyword evidence="9" id="KW-0732">Signal</keyword>
<evidence type="ECO:0000256" key="3">
    <source>
        <dbReference type="ARBA" id="ARBA00022448"/>
    </source>
</evidence>
<dbReference type="GO" id="GO:0015562">
    <property type="term" value="F:efflux transmembrane transporter activity"/>
    <property type="evidence" value="ECO:0007669"/>
    <property type="project" value="InterPro"/>
</dbReference>
<dbReference type="GO" id="GO:0015288">
    <property type="term" value="F:porin activity"/>
    <property type="evidence" value="ECO:0007669"/>
    <property type="project" value="TreeGrafter"/>
</dbReference>
<dbReference type="Pfam" id="PF02321">
    <property type="entry name" value="OEP"/>
    <property type="match status" value="1"/>
</dbReference>